<dbReference type="Gene3D" id="3.40.50.720">
    <property type="entry name" value="NAD(P)-binding Rossmann-like Domain"/>
    <property type="match status" value="1"/>
</dbReference>
<dbReference type="InterPro" id="IPR052698">
    <property type="entry name" value="MoCofactor_Util/Proc"/>
</dbReference>
<keyword evidence="4" id="KW-1185">Reference proteome</keyword>
<dbReference type="PANTHER" id="PTHR30388:SF4">
    <property type="entry name" value="MOLYBDENUM COFACTOR INSERTION CHAPERONE PAOD"/>
    <property type="match status" value="1"/>
</dbReference>
<dbReference type="InterPro" id="IPR027051">
    <property type="entry name" value="XdhC_Rossmann_dom"/>
</dbReference>
<dbReference type="PANTHER" id="PTHR30388">
    <property type="entry name" value="ALDEHYDE OXIDOREDUCTASE MOLYBDENUM COFACTOR ASSEMBLY PROTEIN"/>
    <property type="match status" value="1"/>
</dbReference>
<proteinExistence type="predicted"/>
<dbReference type="RefSeq" id="WP_093503978.1">
    <property type="nucleotide sequence ID" value="NZ_BSSG01000003.1"/>
</dbReference>
<dbReference type="Pfam" id="PF02625">
    <property type="entry name" value="XdhC_CoxI"/>
    <property type="match status" value="1"/>
</dbReference>
<dbReference type="AlphaFoldDB" id="A0A1I1VL46"/>
<dbReference type="Pfam" id="PF13478">
    <property type="entry name" value="XdhC_C"/>
    <property type="match status" value="1"/>
</dbReference>
<name>A0A1I1VL46_PSEOC</name>
<sequence>MKQLDLQVVQQARNWLEQGHAVWLCTVLSTFGSAPRAPGAMLVALPSGESCGSLSGGCVEEDFLERVQNAGFDTCNQIVRYGEGGLTPNRALPCGGVLDVLIEYLQPGEAVQRMLGQVEQALGGGELLVRDVPLGDGASRCRPGSMSEAKIQRSAEQVSIRVGAVLRVVLAGWSPVAEFCAGFAVALGYEVIVCDPRAEAIAEVKVAGVQALEILPARFIAEQGAHSATAILALTHDPRLDDPTLIEAVRTEAFYIGAMGSQRTSAKRLDRLARLGGLQPEDMARIHAPIGLQLGSKAPAEIALATLADVLRVANGIDRGAL</sequence>
<feature type="domain" description="XdhC Rossmann" evidence="2">
    <location>
        <begin position="168"/>
        <end position="310"/>
    </location>
</feature>
<evidence type="ECO:0000259" key="1">
    <source>
        <dbReference type="Pfam" id="PF02625"/>
    </source>
</evidence>
<organism evidence="3 4">
    <name type="scientific">Pseudomonas straminea</name>
    <dbReference type="NCBI Taxonomy" id="47882"/>
    <lineage>
        <taxon>Bacteria</taxon>
        <taxon>Pseudomonadati</taxon>
        <taxon>Pseudomonadota</taxon>
        <taxon>Gammaproteobacteria</taxon>
        <taxon>Pseudomonadales</taxon>
        <taxon>Pseudomonadaceae</taxon>
        <taxon>Phytopseudomonas</taxon>
    </lineage>
</organism>
<reference evidence="4" key="1">
    <citation type="submission" date="2016-10" db="EMBL/GenBank/DDBJ databases">
        <authorList>
            <person name="Varghese N."/>
            <person name="Submissions S."/>
        </authorList>
    </citation>
    <scope>NUCLEOTIDE SEQUENCE [LARGE SCALE GENOMIC DNA]</scope>
    <source>
        <strain evidence="4">JCM 2783</strain>
    </source>
</reference>
<evidence type="ECO:0000259" key="2">
    <source>
        <dbReference type="Pfam" id="PF13478"/>
    </source>
</evidence>
<evidence type="ECO:0000313" key="4">
    <source>
        <dbReference type="Proteomes" id="UP000243950"/>
    </source>
</evidence>
<gene>
    <name evidence="3" type="ORF">SAMN05216372_104278</name>
</gene>
<protein>
    <submittedName>
        <fullName evidence="3">Xanthine dehydrogenase accessory factor</fullName>
    </submittedName>
</protein>
<dbReference type="Proteomes" id="UP000243950">
    <property type="component" value="Unassembled WGS sequence"/>
</dbReference>
<dbReference type="EMBL" id="FOMO01000004">
    <property type="protein sequence ID" value="SFD81270.1"/>
    <property type="molecule type" value="Genomic_DNA"/>
</dbReference>
<accession>A0A1I1VL46</accession>
<dbReference type="InterPro" id="IPR003777">
    <property type="entry name" value="XdhC_CoxI"/>
</dbReference>
<feature type="domain" description="XdhC- CoxI" evidence="1">
    <location>
        <begin position="15"/>
        <end position="82"/>
    </location>
</feature>
<evidence type="ECO:0000313" key="3">
    <source>
        <dbReference type="EMBL" id="SFD81270.1"/>
    </source>
</evidence>